<dbReference type="InterPro" id="IPR035899">
    <property type="entry name" value="DBL_dom_sf"/>
</dbReference>
<proteinExistence type="predicted"/>
<dbReference type="Pfam" id="PF19056">
    <property type="entry name" value="WD40_2"/>
    <property type="match status" value="1"/>
</dbReference>
<name>A0AAN9TJL2_9HEMI</name>
<dbReference type="Gene3D" id="1.20.900.10">
    <property type="entry name" value="Dbl homology (DH) domain"/>
    <property type="match status" value="1"/>
</dbReference>
<dbReference type="SUPFAM" id="SSF50729">
    <property type="entry name" value="PH domain-like"/>
    <property type="match status" value="1"/>
</dbReference>
<dbReference type="PANTHER" id="PTHR12877">
    <property type="entry name" value="RHO GUANINE NUCLEOTIDE EXCHANGE FACTOR"/>
    <property type="match status" value="1"/>
</dbReference>
<evidence type="ECO:0000313" key="6">
    <source>
        <dbReference type="Proteomes" id="UP001367676"/>
    </source>
</evidence>
<feature type="compositionally biased region" description="Polar residues" evidence="3">
    <location>
        <begin position="224"/>
        <end position="233"/>
    </location>
</feature>
<dbReference type="Pfam" id="PF19057">
    <property type="entry name" value="PH_19"/>
    <property type="match status" value="1"/>
</dbReference>
<protein>
    <recommendedName>
        <fullName evidence="4">DH domain-containing protein</fullName>
    </recommendedName>
</protein>
<sequence length="1175" mass="129985">MYVKAFDVYFPCLLLFCLPLRSSHIKIVYESHSLARVIYDRLPCMCLSLTAWLYSSMSALSAAGEGKPEIASYDEEGKKGVEVQPPWLCFCLRLPSPSSCGCAPSEARSSSPQLSAYQRPFVVVCLRAAPKLVCALVTVRACACICVHIHARSHPAKEIVSENIRSSCSQSASQSVCGGCSRREYEPVRCNSSLWEENAVDPSSSQQSSAGSEHDTSSGDESNKCSSEVTCNINKGHAKWRRNTPSPEPPPPSRGLSRWFSIRRGSQFDLDQKPNKMPLVPEVEEESCGRRTIPTLPPPPPHLSPQELKRRHIVAAIIESENSYVDSLLRLVHDYKKPLEESSPPILSQSKISKIFCKVPEILQCHKLFRIALSEAVSNWDREHRIGDVFVASFSKAIVLDIYSEFINNFSVAMDLARSESKKKAALAEFFKSRLASSSDRLSIFGLMVKPVQRFPQFILFLQDLLHHTGQGHEDRMSLQLALTQLESLAELLNERKREAEQTQAFKEIVRAISVKLPKGDNNRCLIRQDDVIQLEINQNGLISKHKSRRLLLLNDLLVCVAVSHKDDSANSPNSQRLAMKWNCPIIDVQVIEPITSPTFNRLLTPNGSLSSNSSNGDNLCLEMNNLMHDYEIISRISELASSLRGNYPELNMENTRTLLNSIQCEMQRKGDQMAWVDACCLQISVSRQLYTFQMDSPQIRNDWATELRLARLALDPNNTPAWEVPEMDLKPATKMPLFVGDHCISSTYPKTDVLCGCFYSSSCGKTSYLWICTTDNYAGSHISVLSITGATYMKQVTTLDLPDIRVTALEVVRASDTVWMGTNSQKLLIYSVLDMSEVATINLPSDGSVVQIKQHCDSVFVALTNGTLLLYRRGNQSNEPDKIVLGPPEPVSCILPINLSLYVSCGKNVHRLNAIKGEIQKTYTIQHDHIGGSVSLMAHSGVGLWLSLTNSTTICLYHTETFTHLQDINVASNVLRLTGSPGPVCVTALMACKGLLWVGTDAGISLTVPLPRLEGVPIISGRVNVSYHAHMGPVRLLLPLQDPPTVLKRPPSKTLACDIYGLYGQLMYVKNYDDVVVDNNNSSSSSNNDGGAGKPVNASHWSLSTCSEETSSPSSAAAAAPNNISRAIAAEMGKREREQTLVTITCGRGYINYHEPCCNKNENNAHVVIWELKL</sequence>
<dbReference type="SUPFAM" id="SSF48065">
    <property type="entry name" value="DBL homology domain (DH-domain)"/>
    <property type="match status" value="1"/>
</dbReference>
<comment type="caution">
    <text evidence="5">The sequence shown here is derived from an EMBL/GenBank/DDBJ whole genome shotgun (WGS) entry which is preliminary data.</text>
</comment>
<feature type="region of interest" description="Disordered" evidence="3">
    <location>
        <begin position="200"/>
        <end position="258"/>
    </location>
</feature>
<feature type="coiled-coil region" evidence="2">
    <location>
        <begin position="476"/>
        <end position="503"/>
    </location>
</feature>
<dbReference type="FunFam" id="1.20.900.10:FF:000003">
    <property type="entry name" value="Rho guanine nucleotide exchange factor 10 like"/>
    <property type="match status" value="1"/>
</dbReference>
<reference evidence="5 6" key="1">
    <citation type="submission" date="2024-03" db="EMBL/GenBank/DDBJ databases">
        <title>Adaptation during the transition from Ophiocordyceps entomopathogen to insect associate is accompanied by gene loss and intensified selection.</title>
        <authorList>
            <person name="Ward C.M."/>
            <person name="Onetto C.A."/>
            <person name="Borneman A.R."/>
        </authorList>
    </citation>
    <scope>NUCLEOTIDE SEQUENCE [LARGE SCALE GENOMIC DNA]</scope>
    <source>
        <strain evidence="5">AWRI1</strain>
        <tissue evidence="5">Single Adult Female</tissue>
    </source>
</reference>
<dbReference type="GO" id="GO:0051496">
    <property type="term" value="P:positive regulation of stress fiber assembly"/>
    <property type="evidence" value="ECO:0007669"/>
    <property type="project" value="TreeGrafter"/>
</dbReference>
<evidence type="ECO:0000256" key="1">
    <source>
        <dbReference type="ARBA" id="ARBA00022658"/>
    </source>
</evidence>
<gene>
    <name evidence="5" type="ORF">V9T40_014917</name>
</gene>
<keyword evidence="2" id="KW-0175">Coiled coil</keyword>
<dbReference type="GO" id="GO:0005737">
    <property type="term" value="C:cytoplasm"/>
    <property type="evidence" value="ECO:0007669"/>
    <property type="project" value="UniProtKB-ARBA"/>
</dbReference>
<dbReference type="Pfam" id="PF00621">
    <property type="entry name" value="RhoGEF"/>
    <property type="match status" value="1"/>
</dbReference>
<dbReference type="GO" id="GO:0030036">
    <property type="term" value="P:actin cytoskeleton organization"/>
    <property type="evidence" value="ECO:0007669"/>
    <property type="project" value="TreeGrafter"/>
</dbReference>
<dbReference type="SUPFAM" id="SSF50998">
    <property type="entry name" value="Quinoprotein alcohol dehydrogenase-like"/>
    <property type="match status" value="1"/>
</dbReference>
<dbReference type="InterPro" id="IPR011047">
    <property type="entry name" value="Quinoprotein_ADH-like_sf"/>
</dbReference>
<dbReference type="InterPro" id="IPR000219">
    <property type="entry name" value="DH_dom"/>
</dbReference>
<evidence type="ECO:0000256" key="2">
    <source>
        <dbReference type="SAM" id="Coils"/>
    </source>
</evidence>
<dbReference type="Proteomes" id="UP001367676">
    <property type="component" value="Unassembled WGS sequence"/>
</dbReference>
<organism evidence="5 6">
    <name type="scientific">Parthenolecanium corni</name>
    <dbReference type="NCBI Taxonomy" id="536013"/>
    <lineage>
        <taxon>Eukaryota</taxon>
        <taxon>Metazoa</taxon>
        <taxon>Ecdysozoa</taxon>
        <taxon>Arthropoda</taxon>
        <taxon>Hexapoda</taxon>
        <taxon>Insecta</taxon>
        <taxon>Pterygota</taxon>
        <taxon>Neoptera</taxon>
        <taxon>Paraneoptera</taxon>
        <taxon>Hemiptera</taxon>
        <taxon>Sternorrhyncha</taxon>
        <taxon>Coccoidea</taxon>
        <taxon>Coccidae</taxon>
        <taxon>Parthenolecanium</taxon>
    </lineage>
</organism>
<dbReference type="InterPro" id="IPR015943">
    <property type="entry name" value="WD40/YVTN_repeat-like_dom_sf"/>
</dbReference>
<evidence type="ECO:0000313" key="5">
    <source>
        <dbReference type="EMBL" id="KAK7597961.1"/>
    </source>
</evidence>
<keyword evidence="1" id="KW-0344">Guanine-nucleotide releasing factor</keyword>
<evidence type="ECO:0000259" key="4">
    <source>
        <dbReference type="PROSITE" id="PS50010"/>
    </source>
</evidence>
<dbReference type="AlphaFoldDB" id="A0AAN9TJL2"/>
<dbReference type="CDD" id="cd00160">
    <property type="entry name" value="RhoGEF"/>
    <property type="match status" value="1"/>
</dbReference>
<feature type="compositionally biased region" description="Basic and acidic residues" evidence="3">
    <location>
        <begin position="212"/>
        <end position="223"/>
    </location>
</feature>
<feature type="domain" description="DH" evidence="4">
    <location>
        <begin position="309"/>
        <end position="496"/>
    </location>
</feature>
<accession>A0AAN9TJL2</accession>
<dbReference type="PROSITE" id="PS50010">
    <property type="entry name" value="DH_2"/>
    <property type="match status" value="1"/>
</dbReference>
<keyword evidence="6" id="KW-1185">Reference proteome</keyword>
<evidence type="ECO:0000256" key="3">
    <source>
        <dbReference type="SAM" id="MobiDB-lite"/>
    </source>
</evidence>
<dbReference type="InterPro" id="IPR039919">
    <property type="entry name" value="ARHGEF10/ARHGEF17"/>
</dbReference>
<dbReference type="PANTHER" id="PTHR12877:SF7">
    <property type="entry name" value="RHO GUANINE NUCLEOTIDE EXCHANGE FACTOR 10-LIKE PROTEIN"/>
    <property type="match status" value="1"/>
</dbReference>
<dbReference type="Gene3D" id="2.130.10.10">
    <property type="entry name" value="YVTN repeat-like/Quinoprotein amine dehydrogenase"/>
    <property type="match status" value="1"/>
</dbReference>
<dbReference type="EMBL" id="JBBCAQ010000016">
    <property type="protein sequence ID" value="KAK7597961.1"/>
    <property type="molecule type" value="Genomic_DNA"/>
</dbReference>
<dbReference type="SMART" id="SM00325">
    <property type="entry name" value="RhoGEF"/>
    <property type="match status" value="1"/>
</dbReference>
<dbReference type="GO" id="GO:0005085">
    <property type="term" value="F:guanyl-nucleotide exchange factor activity"/>
    <property type="evidence" value="ECO:0007669"/>
    <property type="project" value="UniProtKB-KW"/>
</dbReference>